<dbReference type="RefSeq" id="WP_160596987.1">
    <property type="nucleotide sequence ID" value="NZ_WTYS01000001.1"/>
</dbReference>
<keyword evidence="8" id="KW-1185">Reference proteome</keyword>
<organism evidence="7 8">
    <name type="scientific">Pontixanthobacter gangjinensis</name>
    <dbReference type="NCBI Taxonomy" id="1028742"/>
    <lineage>
        <taxon>Bacteria</taxon>
        <taxon>Pseudomonadati</taxon>
        <taxon>Pseudomonadota</taxon>
        <taxon>Alphaproteobacteria</taxon>
        <taxon>Sphingomonadales</taxon>
        <taxon>Erythrobacteraceae</taxon>
        <taxon>Pontixanthobacter</taxon>
    </lineage>
</organism>
<evidence type="ECO:0000256" key="3">
    <source>
        <dbReference type="ARBA" id="ARBA00022603"/>
    </source>
</evidence>
<dbReference type="Gene3D" id="3.40.50.150">
    <property type="entry name" value="Vaccinia Virus protein VP39"/>
    <property type="match status" value="1"/>
</dbReference>
<dbReference type="PANTHER" id="PTHR31760">
    <property type="entry name" value="S-ADENOSYL-L-METHIONINE-DEPENDENT METHYLTRANSFERASES SUPERFAMILY PROTEIN"/>
    <property type="match status" value="1"/>
</dbReference>
<gene>
    <name evidence="6 7" type="primary">rsmG</name>
    <name evidence="7" type="ORF">GRI36_02255</name>
</gene>
<feature type="binding site" evidence="6">
    <location>
        <position position="81"/>
    </location>
    <ligand>
        <name>S-adenosyl-L-methionine</name>
        <dbReference type="ChEBI" id="CHEBI:59789"/>
    </ligand>
</feature>
<dbReference type="HAMAP" id="MF_00074">
    <property type="entry name" value="16SrRNA_methyltr_G"/>
    <property type="match status" value="1"/>
</dbReference>
<feature type="binding site" evidence="6">
    <location>
        <position position="141"/>
    </location>
    <ligand>
        <name>S-adenosyl-L-methionine</name>
        <dbReference type="ChEBI" id="CHEBI:59789"/>
    </ligand>
</feature>
<dbReference type="InterPro" id="IPR029063">
    <property type="entry name" value="SAM-dependent_MTases_sf"/>
</dbReference>
<dbReference type="NCBIfam" id="TIGR00138">
    <property type="entry name" value="rsmG_gidB"/>
    <property type="match status" value="1"/>
</dbReference>
<dbReference type="SUPFAM" id="SSF53335">
    <property type="entry name" value="S-adenosyl-L-methionine-dependent methyltransferases"/>
    <property type="match status" value="1"/>
</dbReference>
<keyword evidence="4 6" id="KW-0808">Transferase</keyword>
<dbReference type="Proteomes" id="UP000468943">
    <property type="component" value="Unassembled WGS sequence"/>
</dbReference>
<evidence type="ECO:0000256" key="6">
    <source>
        <dbReference type="HAMAP-Rule" id="MF_00074"/>
    </source>
</evidence>
<dbReference type="AlphaFoldDB" id="A0A6I4SLJ9"/>
<dbReference type="EC" id="2.1.1.170" evidence="6"/>
<name>A0A6I4SLJ9_9SPHN</name>
<proteinExistence type="inferred from homology"/>
<dbReference type="GO" id="GO:0070043">
    <property type="term" value="F:rRNA (guanine-N7-)-methyltransferase activity"/>
    <property type="evidence" value="ECO:0007669"/>
    <property type="project" value="UniProtKB-UniRule"/>
</dbReference>
<keyword evidence="3 6" id="KW-0489">Methyltransferase</keyword>
<comment type="subcellular location">
    <subcellularLocation>
        <location evidence="6">Cytoplasm</location>
    </subcellularLocation>
</comment>
<comment type="catalytic activity">
    <reaction evidence="6">
        <text>guanosine(527) in 16S rRNA + S-adenosyl-L-methionine = N(7)-methylguanosine(527) in 16S rRNA + S-adenosyl-L-homocysteine</text>
        <dbReference type="Rhea" id="RHEA:42732"/>
        <dbReference type="Rhea" id="RHEA-COMP:10209"/>
        <dbReference type="Rhea" id="RHEA-COMP:10210"/>
        <dbReference type="ChEBI" id="CHEBI:57856"/>
        <dbReference type="ChEBI" id="CHEBI:59789"/>
        <dbReference type="ChEBI" id="CHEBI:74269"/>
        <dbReference type="ChEBI" id="CHEBI:74480"/>
        <dbReference type="EC" id="2.1.1.170"/>
    </reaction>
</comment>
<evidence type="ECO:0000256" key="5">
    <source>
        <dbReference type="ARBA" id="ARBA00022691"/>
    </source>
</evidence>
<keyword evidence="2 6" id="KW-0698">rRNA processing</keyword>
<evidence type="ECO:0000313" key="7">
    <source>
        <dbReference type="EMBL" id="MXO55697.1"/>
    </source>
</evidence>
<sequence>MIRGEDTAKAFVAERCDTEAFDKLERFVAALREENSSQNLVANPTLDIAWQRHIADSAQLLDHVSHETKGIWLDLGTGAGLPGVVISIMRPKWPVVLVESRRKRIEWLERMRHELMLPKCEVAGMRLELLETVPVAVISARAFAPLPRLLDLSARFSTAKTTFLLPKGRSAAQELETLPKKVQKMFHVEQSQTDDEAGILIGKLAKGARTKT</sequence>
<feature type="binding site" evidence="6">
    <location>
        <begin position="127"/>
        <end position="128"/>
    </location>
    <ligand>
        <name>S-adenosyl-L-methionine</name>
        <dbReference type="ChEBI" id="CHEBI:59789"/>
    </ligand>
</feature>
<dbReference type="Pfam" id="PF02527">
    <property type="entry name" value="GidB"/>
    <property type="match status" value="1"/>
</dbReference>
<dbReference type="InterPro" id="IPR003682">
    <property type="entry name" value="rRNA_ssu_MeTfrase_G"/>
</dbReference>
<keyword evidence="1 6" id="KW-0963">Cytoplasm</keyword>
<accession>A0A6I4SLJ9</accession>
<dbReference type="PANTHER" id="PTHR31760:SF0">
    <property type="entry name" value="S-ADENOSYL-L-METHIONINE-DEPENDENT METHYLTRANSFERASES SUPERFAMILY PROTEIN"/>
    <property type="match status" value="1"/>
</dbReference>
<evidence type="ECO:0000256" key="2">
    <source>
        <dbReference type="ARBA" id="ARBA00022552"/>
    </source>
</evidence>
<dbReference type="OrthoDB" id="9808773at2"/>
<dbReference type="EMBL" id="WTYS01000001">
    <property type="protein sequence ID" value="MXO55697.1"/>
    <property type="molecule type" value="Genomic_DNA"/>
</dbReference>
<comment type="function">
    <text evidence="6">Specifically methylates the N7 position of guanine in position 527 of 16S rRNA.</text>
</comment>
<feature type="binding site" evidence="6">
    <location>
        <position position="76"/>
    </location>
    <ligand>
        <name>S-adenosyl-L-methionine</name>
        <dbReference type="ChEBI" id="CHEBI:59789"/>
    </ligand>
</feature>
<evidence type="ECO:0000313" key="8">
    <source>
        <dbReference type="Proteomes" id="UP000468943"/>
    </source>
</evidence>
<comment type="similarity">
    <text evidence="6">Belongs to the methyltransferase superfamily. RNA methyltransferase RsmG family.</text>
</comment>
<reference evidence="7 8" key="1">
    <citation type="submission" date="2019-12" db="EMBL/GenBank/DDBJ databases">
        <title>Genomic-based taxomic classification of the family Erythrobacteraceae.</title>
        <authorList>
            <person name="Xu L."/>
        </authorList>
    </citation>
    <scope>NUCLEOTIDE SEQUENCE [LARGE SCALE GENOMIC DNA]</scope>
    <source>
        <strain evidence="7 8">JCM 17802</strain>
    </source>
</reference>
<keyword evidence="5 6" id="KW-0949">S-adenosyl-L-methionine</keyword>
<comment type="caution">
    <text evidence="6">Lacks conserved residue(s) required for the propagation of feature annotation.</text>
</comment>
<dbReference type="PIRSF" id="PIRSF003078">
    <property type="entry name" value="GidB"/>
    <property type="match status" value="1"/>
</dbReference>
<evidence type="ECO:0000256" key="4">
    <source>
        <dbReference type="ARBA" id="ARBA00022679"/>
    </source>
</evidence>
<dbReference type="GO" id="GO:0005829">
    <property type="term" value="C:cytosol"/>
    <property type="evidence" value="ECO:0007669"/>
    <property type="project" value="TreeGrafter"/>
</dbReference>
<protein>
    <recommendedName>
        <fullName evidence="6">Ribosomal RNA small subunit methyltransferase G</fullName>
        <ecNumber evidence="6">2.1.1.170</ecNumber>
    </recommendedName>
    <alternativeName>
        <fullName evidence="6">16S rRNA 7-methylguanosine methyltransferase</fullName>
        <shortName evidence="6">16S rRNA m7G methyltransferase</shortName>
    </alternativeName>
</protein>
<comment type="caution">
    <text evidence="7">The sequence shown here is derived from an EMBL/GenBank/DDBJ whole genome shotgun (WGS) entry which is preliminary data.</text>
</comment>
<evidence type="ECO:0000256" key="1">
    <source>
        <dbReference type="ARBA" id="ARBA00022490"/>
    </source>
</evidence>